<evidence type="ECO:0000313" key="4">
    <source>
        <dbReference type="EMBL" id="BCK79571.1"/>
    </source>
</evidence>
<gene>
    <name evidence="4" type="ORF">MM35RIKEN_17630</name>
</gene>
<dbReference type="InterPro" id="IPR034829">
    <property type="entry name" value="DnaD-like_sf"/>
</dbReference>
<dbReference type="Pfam" id="PF07261">
    <property type="entry name" value="DnaB_2"/>
    <property type="match status" value="1"/>
</dbReference>
<keyword evidence="5" id="KW-1185">Reference proteome</keyword>
<keyword evidence="4" id="KW-0614">Plasmid</keyword>
<reference evidence="4" key="1">
    <citation type="submission" date="2020-09" db="EMBL/GenBank/DDBJ databases">
        <title>New species isolated from human feces.</title>
        <authorList>
            <person name="Kitahara M."/>
            <person name="Shigeno Y."/>
            <person name="Shime M."/>
            <person name="Matsumoto Y."/>
            <person name="Nakamura S."/>
            <person name="Motooka D."/>
            <person name="Fukuoka S."/>
            <person name="Nishikawa H."/>
            <person name="Benno Y."/>
        </authorList>
    </citation>
    <scope>NUCLEOTIDE SEQUENCE</scope>
    <source>
        <strain evidence="4">MM35</strain>
        <plasmid evidence="4">pMM35_01</plasmid>
    </source>
</reference>
<dbReference type="NCBIfam" id="TIGR01446">
    <property type="entry name" value="DnaD_dom"/>
    <property type="match status" value="1"/>
</dbReference>
<sequence length="296" mass="34164">MAGYIIQDREQMLTLPARQVDALLDLSDGDAALLYLCLMRVEGAVTPEQLMEKLHLSALRLQAAQTKLEKLGLIRAQALPVPEPPRRPAEFTDRELGDLLRDGEFQMLVEETERALGKKLTTMDLKRLASLHREVGLPADVIFLLVRHCVENQELCYGPGRRPTVAFIEREGHYWAKRGLFDQESAARFLRSVSQRRERTGEYMAALQMGDRRPVEAEEKYIGQWMDWGFSPEMVAIAYEKTVLKKQGMNWKYLNGILRRWNQEGLHTPQALEQEKRPEPKSQQGKTQAIEEYMKW</sequence>
<evidence type="ECO:0000256" key="2">
    <source>
        <dbReference type="SAM" id="MobiDB-lite"/>
    </source>
</evidence>
<feature type="domain" description="DnaB/C C-terminal" evidence="3">
    <location>
        <begin position="216"/>
        <end position="275"/>
    </location>
</feature>
<comment type="similarity">
    <text evidence="1">Belongs to the DnaB/DnaD family.</text>
</comment>
<dbReference type="Gene3D" id="1.10.10.630">
    <property type="entry name" value="DnaD domain-like"/>
    <property type="match status" value="2"/>
</dbReference>
<geneLocation type="plasmid" evidence="4 5">
    <name>pMM35_01</name>
</geneLocation>
<dbReference type="InterPro" id="IPR006343">
    <property type="entry name" value="DnaB/C_C"/>
</dbReference>
<proteinExistence type="inferred from homology"/>
<dbReference type="RefSeq" id="WP_212821256.1">
    <property type="nucleotide sequence ID" value="NZ_AP023416.1"/>
</dbReference>
<organism evidence="4 5">
    <name type="scientific">Vescimonas fastidiosa</name>
    <dbReference type="NCBI Taxonomy" id="2714353"/>
    <lineage>
        <taxon>Bacteria</taxon>
        <taxon>Bacillati</taxon>
        <taxon>Bacillota</taxon>
        <taxon>Clostridia</taxon>
        <taxon>Eubacteriales</taxon>
        <taxon>Oscillospiraceae</taxon>
        <taxon>Vescimonas</taxon>
    </lineage>
</organism>
<name>A0A810Q262_9FIRM</name>
<dbReference type="Proteomes" id="UP000681343">
    <property type="component" value="Plasmid pMM35_01"/>
</dbReference>
<feature type="region of interest" description="Disordered" evidence="2">
    <location>
        <begin position="269"/>
        <end position="296"/>
    </location>
</feature>
<dbReference type="SUPFAM" id="SSF158499">
    <property type="entry name" value="DnaD domain-like"/>
    <property type="match status" value="1"/>
</dbReference>
<dbReference type="AlphaFoldDB" id="A0A810Q262"/>
<evidence type="ECO:0000313" key="5">
    <source>
        <dbReference type="Proteomes" id="UP000681343"/>
    </source>
</evidence>
<accession>A0A810Q262</accession>
<protein>
    <recommendedName>
        <fullName evidence="3">DnaB/C C-terminal domain-containing protein</fullName>
    </recommendedName>
</protein>
<dbReference type="EMBL" id="AP023416">
    <property type="protein sequence ID" value="BCK79571.1"/>
    <property type="molecule type" value="Genomic_DNA"/>
</dbReference>
<dbReference type="KEGG" id="vfa:MM35RIKEN_17630"/>
<evidence type="ECO:0000259" key="3">
    <source>
        <dbReference type="Pfam" id="PF07261"/>
    </source>
</evidence>
<evidence type="ECO:0000256" key="1">
    <source>
        <dbReference type="ARBA" id="ARBA00093462"/>
    </source>
</evidence>